<accession>A0A1Y2F454</accession>
<feature type="domain" description="MIT" evidence="2">
    <location>
        <begin position="12"/>
        <end position="77"/>
    </location>
</feature>
<comment type="caution">
    <text evidence="3">The sequence shown here is derived from an EMBL/GenBank/DDBJ whole genome shotgun (WGS) entry which is preliminary data.</text>
</comment>
<evidence type="ECO:0000256" key="1">
    <source>
        <dbReference type="SAM" id="MobiDB-lite"/>
    </source>
</evidence>
<dbReference type="GeneID" id="63782528"/>
<dbReference type="SUPFAM" id="SSF116846">
    <property type="entry name" value="MIT domain"/>
    <property type="match status" value="1"/>
</dbReference>
<dbReference type="AlphaFoldDB" id="A0A1Y2F454"/>
<keyword evidence="4" id="KW-1185">Reference proteome</keyword>
<dbReference type="PANTHER" id="PTHR37327">
    <property type="entry name" value="CHROMOSOME 1, WHOLE GENOME SHOTGUN SEQUENCE"/>
    <property type="match status" value="1"/>
</dbReference>
<organism evidence="3 4">
    <name type="scientific">Protomyces lactucae-debilis</name>
    <dbReference type="NCBI Taxonomy" id="2754530"/>
    <lineage>
        <taxon>Eukaryota</taxon>
        <taxon>Fungi</taxon>
        <taxon>Dikarya</taxon>
        <taxon>Ascomycota</taxon>
        <taxon>Taphrinomycotina</taxon>
        <taxon>Taphrinomycetes</taxon>
        <taxon>Taphrinales</taxon>
        <taxon>Protomycetaceae</taxon>
        <taxon>Protomyces</taxon>
    </lineage>
</organism>
<dbReference type="InterPro" id="IPR007330">
    <property type="entry name" value="MIT_dom"/>
</dbReference>
<dbReference type="EMBL" id="MCFI01000017">
    <property type="protein sequence ID" value="ORY78680.1"/>
    <property type="molecule type" value="Genomic_DNA"/>
</dbReference>
<feature type="region of interest" description="Disordered" evidence="1">
    <location>
        <begin position="193"/>
        <end position="276"/>
    </location>
</feature>
<dbReference type="RefSeq" id="XP_040723561.1">
    <property type="nucleotide sequence ID" value="XM_040865929.1"/>
</dbReference>
<gene>
    <name evidence="3" type="ORF">BCR37DRAFT_111150</name>
</gene>
<evidence type="ECO:0000313" key="4">
    <source>
        <dbReference type="Proteomes" id="UP000193685"/>
    </source>
</evidence>
<evidence type="ECO:0000259" key="2">
    <source>
        <dbReference type="Pfam" id="PF04212"/>
    </source>
</evidence>
<feature type="compositionally biased region" description="Low complexity" evidence="1">
    <location>
        <begin position="193"/>
        <end position="204"/>
    </location>
</feature>
<proteinExistence type="predicted"/>
<dbReference type="Pfam" id="PF04212">
    <property type="entry name" value="MIT"/>
    <property type="match status" value="1"/>
</dbReference>
<sequence length="533" mass="58644">MEEMDAAGKRMLSQALKIAKAAVLMDTENELEPALHAYEHACKLLLTVIQGDDCIGNDKLKLQRIHDTYAERAALLRQMNPASHSWRPATPIADDRRRSNSTVTTTISAPPLSAPSSKGSIKQVDGAESNTTPPMLHAQPSPTIPLVRTTYVESPTPSPLLDLRRPSGASIQGMIQTPRSIERQAFRPLMTRTTTEPVPASTTTGSVAMQKTTSATSDTSPKRKLQDRLQNGGFVFGQRSRRPSQQDVEDSLRTPVQSSVLPKSLDVDEADSSVPASTTDQLLQPYMLFSQLRQTLAYAGAEKIAVQLTPALQVSGDIWRQKDCKIKAEEEKIQAYDGVARSLRSLCLVEEAGQPIVMAALGQLEAALITARAILAKKLGDRFEGCLSYRQYEGGKAPTRKMSSASKGLTKLLTRRTSSSSGFPIPSSYYNSYSIFGEPKTDTHGVSVLAGDDQFEGRHRLYQAVLSQIFDMSQVLARLNESMDPDQMQVKDLLRFEQLMRHAADFFGNVVIRLYLHDIGSLLTHKLSQRMAI</sequence>
<dbReference type="OrthoDB" id="2245455at2759"/>
<protein>
    <recommendedName>
        <fullName evidence="2">MIT domain-containing protein</fullName>
    </recommendedName>
</protein>
<evidence type="ECO:0000313" key="3">
    <source>
        <dbReference type="EMBL" id="ORY78680.1"/>
    </source>
</evidence>
<dbReference type="Proteomes" id="UP000193685">
    <property type="component" value="Unassembled WGS sequence"/>
</dbReference>
<dbReference type="Gene3D" id="1.20.58.80">
    <property type="entry name" value="Phosphotransferase system, lactose/cellobiose-type IIA subunit"/>
    <property type="match status" value="1"/>
</dbReference>
<dbReference type="PANTHER" id="PTHR37327:SF1">
    <property type="entry name" value="MICROTUBULE INTERACTING AND TRANSPORT DOMAIN-CONTAINING PROTEIN"/>
    <property type="match status" value="1"/>
</dbReference>
<reference evidence="3 4" key="1">
    <citation type="submission" date="2016-07" db="EMBL/GenBank/DDBJ databases">
        <title>Pervasive Adenine N6-methylation of Active Genes in Fungi.</title>
        <authorList>
            <consortium name="DOE Joint Genome Institute"/>
            <person name="Mondo S.J."/>
            <person name="Dannebaum R.O."/>
            <person name="Kuo R.C."/>
            <person name="Labutti K."/>
            <person name="Haridas S."/>
            <person name="Kuo A."/>
            <person name="Salamov A."/>
            <person name="Ahrendt S.R."/>
            <person name="Lipzen A."/>
            <person name="Sullivan W."/>
            <person name="Andreopoulos W.B."/>
            <person name="Clum A."/>
            <person name="Lindquist E."/>
            <person name="Daum C."/>
            <person name="Ramamoorthy G.K."/>
            <person name="Gryganskyi A."/>
            <person name="Culley D."/>
            <person name="Magnuson J.K."/>
            <person name="James T.Y."/>
            <person name="O'Malley M.A."/>
            <person name="Stajich J.E."/>
            <person name="Spatafora J.W."/>
            <person name="Visel A."/>
            <person name="Grigoriev I.V."/>
        </authorList>
    </citation>
    <scope>NUCLEOTIDE SEQUENCE [LARGE SCALE GENOMIC DNA]</scope>
    <source>
        <strain evidence="3 4">12-1054</strain>
    </source>
</reference>
<name>A0A1Y2F454_PROLT</name>
<feature type="region of interest" description="Disordered" evidence="1">
    <location>
        <begin position="81"/>
        <end position="142"/>
    </location>
</feature>
<dbReference type="InterPro" id="IPR036181">
    <property type="entry name" value="MIT_dom_sf"/>
</dbReference>
<feature type="compositionally biased region" description="Polar residues" evidence="1">
    <location>
        <begin position="205"/>
        <end position="219"/>
    </location>
</feature>
<feature type="compositionally biased region" description="Polar residues" evidence="1">
    <location>
        <begin position="100"/>
        <end position="120"/>
    </location>
</feature>
<dbReference type="STRING" id="56484.A0A1Y2F454"/>